<dbReference type="EMBL" id="JAAFZH010000005">
    <property type="protein sequence ID" value="NDU96086.1"/>
    <property type="molecule type" value="Genomic_DNA"/>
</dbReference>
<feature type="transmembrane region" description="Helical" evidence="1">
    <location>
        <begin position="144"/>
        <end position="164"/>
    </location>
</feature>
<sequence>MEKLSPQQVAMLHKHLIHSGSNDALVDELLDHLACDVEYYMWIGLPFESAMQAVLDQANVTAVRHLRDHYQTELAMTDDQLRQASLDDIVFEFRNKAYGAYDLRRAYRITLRNAFIMALSLCMMLMAMMDGISRRTWSYLSPWGAVWLIGLSGLTYAVVSWYLHRTQEQKLTIRQPLSDPA</sequence>
<keyword evidence="1" id="KW-0472">Membrane</keyword>
<dbReference type="RefSeq" id="WP_163949428.1">
    <property type="nucleotide sequence ID" value="NZ_JAAFZH010000005.1"/>
</dbReference>
<dbReference type="Proteomes" id="UP000474175">
    <property type="component" value="Unassembled WGS sequence"/>
</dbReference>
<protein>
    <submittedName>
        <fullName evidence="2">Uncharacterized protein</fullName>
    </submittedName>
</protein>
<reference evidence="2 3" key="1">
    <citation type="submission" date="2020-02" db="EMBL/GenBank/DDBJ databases">
        <title>Draft genome sequence of two Spirosoma agri KCTC 52727 and Spirosoma terrae KCTC 52035.</title>
        <authorList>
            <person name="Rojas J."/>
            <person name="Ambika Manirajan B."/>
            <person name="Suarez C."/>
            <person name="Ratering S."/>
            <person name="Schnell S."/>
        </authorList>
    </citation>
    <scope>NUCLEOTIDE SEQUENCE [LARGE SCALE GENOMIC DNA]</scope>
    <source>
        <strain evidence="2 3">KCTC 52035</strain>
    </source>
</reference>
<name>A0A6L9L648_9BACT</name>
<proteinExistence type="predicted"/>
<keyword evidence="3" id="KW-1185">Reference proteome</keyword>
<organism evidence="2 3">
    <name type="scientific">Spirosoma terrae</name>
    <dbReference type="NCBI Taxonomy" id="1968276"/>
    <lineage>
        <taxon>Bacteria</taxon>
        <taxon>Pseudomonadati</taxon>
        <taxon>Bacteroidota</taxon>
        <taxon>Cytophagia</taxon>
        <taxon>Cytophagales</taxon>
        <taxon>Cytophagaceae</taxon>
        <taxon>Spirosoma</taxon>
    </lineage>
</organism>
<dbReference type="AlphaFoldDB" id="A0A6L9L648"/>
<comment type="caution">
    <text evidence="2">The sequence shown here is derived from an EMBL/GenBank/DDBJ whole genome shotgun (WGS) entry which is preliminary data.</text>
</comment>
<feature type="transmembrane region" description="Helical" evidence="1">
    <location>
        <begin position="114"/>
        <end position="132"/>
    </location>
</feature>
<gene>
    <name evidence="2" type="ORF">GK108_14485</name>
</gene>
<evidence type="ECO:0000313" key="2">
    <source>
        <dbReference type="EMBL" id="NDU96086.1"/>
    </source>
</evidence>
<keyword evidence="1" id="KW-0812">Transmembrane</keyword>
<accession>A0A6L9L648</accession>
<evidence type="ECO:0000256" key="1">
    <source>
        <dbReference type="SAM" id="Phobius"/>
    </source>
</evidence>
<keyword evidence="1" id="KW-1133">Transmembrane helix</keyword>
<evidence type="ECO:0000313" key="3">
    <source>
        <dbReference type="Proteomes" id="UP000474175"/>
    </source>
</evidence>